<dbReference type="EMBL" id="RSCK01000001">
    <property type="protein sequence ID" value="RUT14546.1"/>
    <property type="molecule type" value="Genomic_DNA"/>
</dbReference>
<evidence type="ECO:0000313" key="1">
    <source>
        <dbReference type="EMBL" id="RUT14546.1"/>
    </source>
</evidence>
<gene>
    <name evidence="1" type="ORF">DSM107010_00920</name>
</gene>
<keyword evidence="2" id="KW-1185">Reference proteome</keyword>
<dbReference type="RefSeq" id="WP_106165834.1">
    <property type="nucleotide sequence ID" value="NZ_JAVKZF010000005.1"/>
</dbReference>
<organism evidence="1 2">
    <name type="scientific">Chroococcidiopsis cubana SAG 39.79</name>
    <dbReference type="NCBI Taxonomy" id="388085"/>
    <lineage>
        <taxon>Bacteria</taxon>
        <taxon>Bacillati</taxon>
        <taxon>Cyanobacteriota</taxon>
        <taxon>Cyanophyceae</taxon>
        <taxon>Chroococcidiopsidales</taxon>
        <taxon>Chroococcidiopsidaceae</taxon>
        <taxon>Chroococcidiopsis</taxon>
    </lineage>
</organism>
<accession>A0AB37UTH0</accession>
<reference evidence="1 2" key="1">
    <citation type="journal article" date="2019" name="Genome Biol. Evol.">
        <title>Day and night: Metabolic profiles and evolutionary relationships of six axenic non-marine cyanobacteria.</title>
        <authorList>
            <person name="Will S.E."/>
            <person name="Henke P."/>
            <person name="Boedeker C."/>
            <person name="Huang S."/>
            <person name="Brinkmann H."/>
            <person name="Rohde M."/>
            <person name="Jarek M."/>
            <person name="Friedl T."/>
            <person name="Seufert S."/>
            <person name="Schumacher M."/>
            <person name="Overmann J."/>
            <person name="Neumann-Schaal M."/>
            <person name="Petersen J."/>
        </authorList>
    </citation>
    <scope>NUCLEOTIDE SEQUENCE [LARGE SCALE GENOMIC DNA]</scope>
    <source>
        <strain evidence="1 2">SAG 39.79</strain>
    </source>
</reference>
<protein>
    <recommendedName>
        <fullName evidence="3">Restriction endonuclease type IV Mrr domain-containing protein</fullName>
    </recommendedName>
</protein>
<evidence type="ECO:0000313" key="2">
    <source>
        <dbReference type="Proteomes" id="UP000282574"/>
    </source>
</evidence>
<dbReference type="Proteomes" id="UP000282574">
    <property type="component" value="Unassembled WGS sequence"/>
</dbReference>
<proteinExistence type="predicted"/>
<name>A0AB37UTH0_9CYAN</name>
<comment type="caution">
    <text evidence="1">The sequence shown here is derived from an EMBL/GenBank/DDBJ whole genome shotgun (WGS) entry which is preliminary data.</text>
</comment>
<dbReference type="AlphaFoldDB" id="A0AB37UTH0"/>
<evidence type="ECO:0008006" key="3">
    <source>
        <dbReference type="Google" id="ProtNLM"/>
    </source>
</evidence>
<sequence>MVQDEKEFQKQLVLHLEEQGFQCQEYVYCSVGIADLVVDNAVIEVKHWVERADLFKAIGQALLYRESINKKLDAKVICLSRLKDRELEIMANTSKQAGVEIIFWEPGDPLVFEQKIWNVPNTYQIDDICSLSSLCCSQLLRYNRCWAIVTETYDYACKVQLWNGQIVVANQHLKNLNLSSKERQEILSMHRRFVELTKCQLDPIDEAQIEFLCRRPWFTPRQKQVLSAMEAVYDK</sequence>